<sequence>MHIFLLLLSCADPNEAPDYDQDGYPVCWFANDLTTKQKCEPMDCDDTRDDVHPDAPPLCDGGTDHDCDGTADYLQMLDCDHDGTPGAYELAYCGPSAVTNSRISPEMNQDCCDGIDNNCDGDVEESAC</sequence>
<name>A0A0G1XC37_9BACT</name>
<gene>
    <name evidence="1" type="ORF">UY72_C0072G0005</name>
</gene>
<evidence type="ECO:0000313" key="1">
    <source>
        <dbReference type="EMBL" id="KKW28445.1"/>
    </source>
</evidence>
<comment type="caution">
    <text evidence="1">The sequence shown here is derived from an EMBL/GenBank/DDBJ whole genome shotgun (WGS) entry which is preliminary data.</text>
</comment>
<dbReference type="EMBL" id="LCRD01000072">
    <property type="protein sequence ID" value="KKW28445.1"/>
    <property type="molecule type" value="Genomic_DNA"/>
</dbReference>
<evidence type="ECO:0000313" key="2">
    <source>
        <dbReference type="Proteomes" id="UP000034846"/>
    </source>
</evidence>
<protein>
    <recommendedName>
        <fullName evidence="3">Regulator of chromosome condensation</fullName>
    </recommendedName>
</protein>
<accession>A0A0G1XC37</accession>
<dbReference type="AlphaFoldDB" id="A0A0G1XC37"/>
<proteinExistence type="predicted"/>
<dbReference type="Proteomes" id="UP000034846">
    <property type="component" value="Unassembled WGS sequence"/>
</dbReference>
<organism evidence="1 2">
    <name type="scientific">Candidatus Uhrbacteria bacterium GW2011_GWD2_52_7</name>
    <dbReference type="NCBI Taxonomy" id="1618989"/>
    <lineage>
        <taxon>Bacteria</taxon>
        <taxon>Candidatus Uhriibacteriota</taxon>
    </lineage>
</organism>
<dbReference type="InterPro" id="IPR021655">
    <property type="entry name" value="Put_metal-bd"/>
</dbReference>
<reference evidence="1 2" key="1">
    <citation type="journal article" date="2015" name="Nature">
        <title>rRNA introns, odd ribosomes, and small enigmatic genomes across a large radiation of phyla.</title>
        <authorList>
            <person name="Brown C.T."/>
            <person name="Hug L.A."/>
            <person name="Thomas B.C."/>
            <person name="Sharon I."/>
            <person name="Castelle C.J."/>
            <person name="Singh A."/>
            <person name="Wilkins M.J."/>
            <person name="Williams K.H."/>
            <person name="Banfield J.F."/>
        </authorList>
    </citation>
    <scope>NUCLEOTIDE SEQUENCE [LARGE SCALE GENOMIC DNA]</scope>
</reference>
<evidence type="ECO:0008006" key="3">
    <source>
        <dbReference type="Google" id="ProtNLM"/>
    </source>
</evidence>
<dbReference type="Pfam" id="PF11617">
    <property type="entry name" value="Cu-binding_MopE"/>
    <property type="match status" value="2"/>
</dbReference>